<dbReference type="InterPro" id="IPR001387">
    <property type="entry name" value="Cro/C1-type_HTH"/>
</dbReference>
<dbReference type="Proteomes" id="UP000821846">
    <property type="component" value="Unassembled WGS sequence"/>
</dbReference>
<sequence length="95" mass="10438">MAVSYNGLWKLLIDKNMKKVDMMNQVGISSSTVAKMTNGELVSLKVLEKICEKLDCDFGDIVHYEGKPQGGCIHEQVAKADCECPLCQETKDGGQ</sequence>
<accession>A0ABX2GT48</accession>
<dbReference type="PANTHER" id="PTHR37301">
    <property type="entry name" value="DNA-BINDING PROTEIN-RELATED"/>
    <property type="match status" value="1"/>
</dbReference>
<evidence type="ECO:0000259" key="1">
    <source>
        <dbReference type="PROSITE" id="PS50943"/>
    </source>
</evidence>
<proteinExistence type="predicted"/>
<dbReference type="RefSeq" id="WP_173865465.1">
    <property type="nucleotide sequence ID" value="NZ_JAAWUU010000001.1"/>
</dbReference>
<feature type="domain" description="HTH cro/C1-type" evidence="1">
    <location>
        <begin position="27"/>
        <end position="61"/>
    </location>
</feature>
<organism evidence="2 3">
    <name type="scientific">Faecalicatena fissicatena</name>
    <dbReference type="NCBI Taxonomy" id="290055"/>
    <lineage>
        <taxon>Bacteria</taxon>
        <taxon>Bacillati</taxon>
        <taxon>Bacillota</taxon>
        <taxon>Clostridia</taxon>
        <taxon>Lachnospirales</taxon>
        <taxon>Lachnospiraceae</taxon>
        <taxon>Faecalicatena</taxon>
    </lineage>
</organism>
<dbReference type="SUPFAM" id="SSF47413">
    <property type="entry name" value="lambda repressor-like DNA-binding domains"/>
    <property type="match status" value="1"/>
</dbReference>
<name>A0ABX2GT48_9FIRM</name>
<dbReference type="EMBL" id="JAAWUZ010000001">
    <property type="protein sequence ID" value="NSG28723.1"/>
    <property type="molecule type" value="Genomic_DNA"/>
</dbReference>
<dbReference type="PROSITE" id="PS50943">
    <property type="entry name" value="HTH_CROC1"/>
    <property type="match status" value="1"/>
</dbReference>
<dbReference type="InterPro" id="IPR010982">
    <property type="entry name" value="Lambda_DNA-bd_dom_sf"/>
</dbReference>
<protein>
    <submittedName>
        <fullName evidence="2">Helix-turn-helix transcriptional regulator</fullName>
    </submittedName>
</protein>
<keyword evidence="3" id="KW-1185">Reference proteome</keyword>
<evidence type="ECO:0000313" key="3">
    <source>
        <dbReference type="Proteomes" id="UP000821846"/>
    </source>
</evidence>
<evidence type="ECO:0000313" key="2">
    <source>
        <dbReference type="EMBL" id="NSG28723.1"/>
    </source>
</evidence>
<dbReference type="PANTHER" id="PTHR37301:SF1">
    <property type="entry name" value="DNA-BINDING PROTEIN"/>
    <property type="match status" value="1"/>
</dbReference>
<reference evidence="2 3" key="1">
    <citation type="journal article" date="2020" name="Cell Host Microbe">
        <title>Functional and Genomic Variation between Human-Derived Isolates of Lachnospiraceae Reveals Inter- and Intra-Species Diversity.</title>
        <authorList>
            <person name="Sorbara M.T."/>
            <person name="Littmann E.R."/>
            <person name="Fontana E."/>
            <person name="Moody T.U."/>
            <person name="Kohout C.E."/>
            <person name="Gjonbalaj M."/>
            <person name="Eaton V."/>
            <person name="Seok R."/>
            <person name="Leiner I.M."/>
            <person name="Pamer E.G."/>
        </authorList>
    </citation>
    <scope>NUCLEOTIDE SEQUENCE [LARGE SCALE GENOMIC DNA]</scope>
    <source>
        <strain evidence="2 3">MSK.14.16</strain>
    </source>
</reference>
<dbReference type="Pfam" id="PF13443">
    <property type="entry name" value="HTH_26"/>
    <property type="match status" value="1"/>
</dbReference>
<comment type="caution">
    <text evidence="2">The sequence shown here is derived from an EMBL/GenBank/DDBJ whole genome shotgun (WGS) entry which is preliminary data.</text>
</comment>
<dbReference type="CDD" id="cd00093">
    <property type="entry name" value="HTH_XRE"/>
    <property type="match status" value="1"/>
</dbReference>
<dbReference type="Gene3D" id="1.10.260.40">
    <property type="entry name" value="lambda repressor-like DNA-binding domains"/>
    <property type="match status" value="1"/>
</dbReference>
<gene>
    <name evidence="2" type="ORF">HFM93_00235</name>
</gene>